<reference evidence="1" key="1">
    <citation type="submission" date="2020-07" db="EMBL/GenBank/DDBJ databases">
        <authorList>
            <person name="Tarantini F.S."/>
            <person name="Hong K.W."/>
            <person name="Chan K.G."/>
        </authorList>
    </citation>
    <scope>NUCLEOTIDE SEQUENCE</scope>
    <source>
        <strain evidence="1">32-07</strain>
    </source>
</reference>
<sequence length="61" mass="6410">MPIKSPAACENTACTGRLNSAERCQLARYLSDGLVAGVFVRVNGEDKRVSVHRGGLAGPLP</sequence>
<name>A0ABX8R4H9_9ACTN</name>
<protein>
    <submittedName>
        <fullName evidence="1">Uncharacterized protein</fullName>
    </submittedName>
</protein>
<dbReference type="Proteomes" id="UP001049518">
    <property type="component" value="Chromosome"/>
</dbReference>
<keyword evidence="2" id="KW-1185">Reference proteome</keyword>
<dbReference type="EMBL" id="CP059572">
    <property type="protein sequence ID" value="QXJ25964.1"/>
    <property type="molecule type" value="Genomic_DNA"/>
</dbReference>
<evidence type="ECO:0000313" key="2">
    <source>
        <dbReference type="Proteomes" id="UP001049518"/>
    </source>
</evidence>
<organism evidence="1 2">
    <name type="scientific">Actinomadura graeca</name>
    <dbReference type="NCBI Taxonomy" id="2750812"/>
    <lineage>
        <taxon>Bacteria</taxon>
        <taxon>Bacillati</taxon>
        <taxon>Actinomycetota</taxon>
        <taxon>Actinomycetes</taxon>
        <taxon>Streptosporangiales</taxon>
        <taxon>Thermomonosporaceae</taxon>
        <taxon>Actinomadura</taxon>
    </lineage>
</organism>
<dbReference type="RefSeq" id="WP_231332177.1">
    <property type="nucleotide sequence ID" value="NZ_CP059572.1"/>
</dbReference>
<proteinExistence type="predicted"/>
<evidence type="ECO:0000313" key="1">
    <source>
        <dbReference type="EMBL" id="QXJ25964.1"/>
    </source>
</evidence>
<accession>A0ABX8R4H9</accession>
<gene>
    <name evidence="1" type="ORF">AGRA3207_007533</name>
</gene>